<dbReference type="STRING" id="1802401.A3B21_03100"/>
<dbReference type="AlphaFoldDB" id="A0A1F7UT83"/>
<sequence>MPRRPKGEGGEFPVADIREAKHRMLEAYSEELHARVKHAEQEFNDWIRDISGQYLAMSQEITIAARAFHDLNQDEIEYAATEKYYPVSIEITICKQRAAARGMTKQVFVRVDKRQFFWNFTEEEVVGELNEELADIRERLGIPVPIVSKRIEKQGEEVDETRDDLVRQLQNKGYENINPDITSAIDDKTREYYQNPPKPPVLLEDASQYSAIYYDELDKPLRNNPDASYVSFNYDSLFGNRATQEFDSVPFSGTVNMGNDPDMNRKLWAYSCARAEVMHETLVHK</sequence>
<evidence type="ECO:0000313" key="2">
    <source>
        <dbReference type="Proteomes" id="UP000176897"/>
    </source>
</evidence>
<comment type="caution">
    <text evidence="1">The sequence shown here is derived from an EMBL/GenBank/DDBJ whole genome shotgun (WGS) entry which is preliminary data.</text>
</comment>
<proteinExistence type="predicted"/>
<name>A0A1F7UT83_9BACT</name>
<organism evidence="1 2">
    <name type="scientific">Candidatus Uhrbacteria bacterium RIFCSPLOWO2_01_FULL_47_24</name>
    <dbReference type="NCBI Taxonomy" id="1802401"/>
    <lineage>
        <taxon>Bacteria</taxon>
        <taxon>Candidatus Uhriibacteriota</taxon>
    </lineage>
</organism>
<protein>
    <submittedName>
        <fullName evidence="1">Uncharacterized protein</fullName>
    </submittedName>
</protein>
<dbReference type="Proteomes" id="UP000176897">
    <property type="component" value="Unassembled WGS sequence"/>
</dbReference>
<evidence type="ECO:0000313" key="1">
    <source>
        <dbReference type="EMBL" id="OGL80928.1"/>
    </source>
</evidence>
<accession>A0A1F7UT83</accession>
<dbReference type="EMBL" id="MGEJ01000012">
    <property type="protein sequence ID" value="OGL80928.1"/>
    <property type="molecule type" value="Genomic_DNA"/>
</dbReference>
<gene>
    <name evidence="1" type="ORF">A3B21_03100</name>
</gene>
<reference evidence="1 2" key="1">
    <citation type="journal article" date="2016" name="Nat. Commun.">
        <title>Thousands of microbial genomes shed light on interconnected biogeochemical processes in an aquifer system.</title>
        <authorList>
            <person name="Anantharaman K."/>
            <person name="Brown C.T."/>
            <person name="Hug L.A."/>
            <person name="Sharon I."/>
            <person name="Castelle C.J."/>
            <person name="Probst A.J."/>
            <person name="Thomas B.C."/>
            <person name="Singh A."/>
            <person name="Wilkins M.J."/>
            <person name="Karaoz U."/>
            <person name="Brodie E.L."/>
            <person name="Williams K.H."/>
            <person name="Hubbard S.S."/>
            <person name="Banfield J.F."/>
        </authorList>
    </citation>
    <scope>NUCLEOTIDE SEQUENCE [LARGE SCALE GENOMIC DNA]</scope>
</reference>